<evidence type="ECO:0000259" key="1">
    <source>
        <dbReference type="Pfam" id="PF12697"/>
    </source>
</evidence>
<feature type="domain" description="AB hydrolase-1" evidence="1">
    <location>
        <begin position="7"/>
        <end position="232"/>
    </location>
</feature>
<dbReference type="InterPro" id="IPR052897">
    <property type="entry name" value="Sec-Metab_Biosynth_Hydrolase"/>
</dbReference>
<dbReference type="HOGENOM" id="CLU_046066_1_3_1"/>
<keyword evidence="3" id="KW-1185">Reference proteome</keyword>
<accession>A0A017S7X9</accession>
<dbReference type="PANTHER" id="PTHR37017:SF11">
    <property type="entry name" value="ESTERASE_LIPASE_THIOESTERASE DOMAIN-CONTAINING PROTEIN"/>
    <property type="match status" value="1"/>
</dbReference>
<dbReference type="GeneID" id="63699833"/>
<protein>
    <submittedName>
        <fullName evidence="2">Alpha/beta-hydrolase</fullName>
    </submittedName>
</protein>
<dbReference type="InterPro" id="IPR029058">
    <property type="entry name" value="AB_hydrolase_fold"/>
</dbReference>
<reference evidence="3" key="1">
    <citation type="journal article" date="2014" name="Nat. Commun.">
        <title>Genomic adaptations of the halophilic Dead Sea filamentous fungus Eurotium rubrum.</title>
        <authorList>
            <person name="Kis-Papo T."/>
            <person name="Weig A.R."/>
            <person name="Riley R."/>
            <person name="Persoh D."/>
            <person name="Salamov A."/>
            <person name="Sun H."/>
            <person name="Lipzen A."/>
            <person name="Wasser S.P."/>
            <person name="Rambold G."/>
            <person name="Grigoriev I.V."/>
            <person name="Nevo E."/>
        </authorList>
    </citation>
    <scope>NUCLEOTIDE SEQUENCE [LARGE SCALE GENOMIC DNA]</scope>
    <source>
        <strain evidence="3">CBS 135680</strain>
    </source>
</reference>
<gene>
    <name evidence="2" type="ORF">EURHEDRAFT_461300</name>
</gene>
<dbReference type="Proteomes" id="UP000019804">
    <property type="component" value="Unassembled WGS sequence"/>
</dbReference>
<evidence type="ECO:0000313" key="2">
    <source>
        <dbReference type="EMBL" id="EYE92941.1"/>
    </source>
</evidence>
<proteinExistence type="predicted"/>
<dbReference type="OrthoDB" id="1263307at2759"/>
<dbReference type="PANTHER" id="PTHR37017">
    <property type="entry name" value="AB HYDROLASE-1 DOMAIN-CONTAINING PROTEIN-RELATED"/>
    <property type="match status" value="1"/>
</dbReference>
<dbReference type="InterPro" id="IPR000073">
    <property type="entry name" value="AB_hydrolase_1"/>
</dbReference>
<dbReference type="RefSeq" id="XP_040636629.1">
    <property type="nucleotide sequence ID" value="XM_040784709.1"/>
</dbReference>
<organism evidence="2 3">
    <name type="scientific">Aspergillus ruber (strain CBS 135680)</name>
    <dbReference type="NCBI Taxonomy" id="1388766"/>
    <lineage>
        <taxon>Eukaryota</taxon>
        <taxon>Fungi</taxon>
        <taxon>Dikarya</taxon>
        <taxon>Ascomycota</taxon>
        <taxon>Pezizomycotina</taxon>
        <taxon>Eurotiomycetes</taxon>
        <taxon>Eurotiomycetidae</taxon>
        <taxon>Eurotiales</taxon>
        <taxon>Aspergillaceae</taxon>
        <taxon>Aspergillus</taxon>
        <taxon>Aspergillus subgen. Aspergillus</taxon>
    </lineage>
</organism>
<dbReference type="Gene3D" id="3.40.50.1820">
    <property type="entry name" value="alpha/beta hydrolase"/>
    <property type="match status" value="1"/>
</dbReference>
<dbReference type="SUPFAM" id="SSF53474">
    <property type="entry name" value="alpha/beta-Hydrolases"/>
    <property type="match status" value="1"/>
</dbReference>
<dbReference type="AlphaFoldDB" id="A0A017S7X9"/>
<dbReference type="Pfam" id="PF12697">
    <property type="entry name" value="Abhydrolase_6"/>
    <property type="match status" value="1"/>
</dbReference>
<dbReference type="EMBL" id="KK088434">
    <property type="protein sequence ID" value="EYE92941.1"/>
    <property type="molecule type" value="Genomic_DNA"/>
</dbReference>
<keyword evidence="2" id="KW-0378">Hydrolase</keyword>
<name>A0A017S7X9_ASPRC</name>
<evidence type="ECO:0000313" key="3">
    <source>
        <dbReference type="Proteomes" id="UP000019804"/>
    </source>
</evidence>
<sequence>MSSKPIIVLVPGAWATPAFYTLLSSNLSEKGLTTEIVSHPSAGAEPPIKTLDDDVSNLRSTLKRLVNSGEDAIVVAHSYGGLVASGSVQGLEKPVRQNQGKQGGIVMIVYMTAFVVNEGLNLIDVCGGQLLPWIKCDENYTTLSFDTPFHDLPQAQQSHWTSALTHTSLPVFSGTATYEPWHVIPTAYIMGEEDEMLPLAVQEHMVGVLRTSRVYRLKSSHFPFLSMSGNVAGIVQELVGEI</sequence>
<dbReference type="GO" id="GO:0016787">
    <property type="term" value="F:hydrolase activity"/>
    <property type="evidence" value="ECO:0007669"/>
    <property type="project" value="UniProtKB-KW"/>
</dbReference>